<name>A2FUG5_TRIV3</name>
<gene>
    <name evidence="1" type="ORF">TVAG_078990</name>
</gene>
<organism evidence="1 2">
    <name type="scientific">Trichomonas vaginalis (strain ATCC PRA-98 / G3)</name>
    <dbReference type="NCBI Taxonomy" id="412133"/>
    <lineage>
        <taxon>Eukaryota</taxon>
        <taxon>Metamonada</taxon>
        <taxon>Parabasalia</taxon>
        <taxon>Trichomonadida</taxon>
        <taxon>Trichomonadidae</taxon>
        <taxon>Trichomonas</taxon>
    </lineage>
</organism>
<dbReference type="Gene3D" id="3.80.10.10">
    <property type="entry name" value="Ribonuclease Inhibitor"/>
    <property type="match status" value="2"/>
</dbReference>
<sequence>MLSNVVLPTNLEIIPNNCFGYCDIRSINIPNKVKEMKKYCLQYNQNLLTITITDNSILTRIEEYSMQRSKIETIFLPKTVSYFAANAFESSQTLKTITCNPSNPTFSVMDGILYNKDKTILVRYPANHGSSFQVPDSVKKIGFCAFISSVIETIIFPPNLKTIDGWSFMGTRLKKLKIPDSVTDIGEGAFAACTSLTEISFGAGMTYIPSYGFTNARITKIAIPDNITTIGDFAFDNCPTLKEVILPSTITNLGGSCFPSNVNVSFPSDAKLSLDDQQILYNLDKSILIMCLKKSTSYIIPESVVTIRSSAFKEMTDLTKIEFRSGTSLQTIEYDAFLGCSKLSSIEIPSSVTSFGKKSFYNCAQLKSVFFGSKLTRISSQCFEGCTSLSTVSFSTCDSSCIIDSYAFSGCTSLKTLTLSENISSIDM</sequence>
<reference evidence="1" key="2">
    <citation type="journal article" date="2007" name="Science">
        <title>Draft genome sequence of the sexually transmitted pathogen Trichomonas vaginalis.</title>
        <authorList>
            <person name="Carlton J.M."/>
            <person name="Hirt R.P."/>
            <person name="Silva J.C."/>
            <person name="Delcher A.L."/>
            <person name="Schatz M."/>
            <person name="Zhao Q."/>
            <person name="Wortman J.R."/>
            <person name="Bidwell S.L."/>
            <person name="Alsmark U.C.M."/>
            <person name="Besteiro S."/>
            <person name="Sicheritz-Ponten T."/>
            <person name="Noel C.J."/>
            <person name="Dacks J.B."/>
            <person name="Foster P.G."/>
            <person name="Simillion C."/>
            <person name="Van de Peer Y."/>
            <person name="Miranda-Saavedra D."/>
            <person name="Barton G.J."/>
            <person name="Westrop G.D."/>
            <person name="Mueller S."/>
            <person name="Dessi D."/>
            <person name="Fiori P.L."/>
            <person name="Ren Q."/>
            <person name="Paulsen I."/>
            <person name="Zhang H."/>
            <person name="Bastida-Corcuera F.D."/>
            <person name="Simoes-Barbosa A."/>
            <person name="Brown M.T."/>
            <person name="Hayes R.D."/>
            <person name="Mukherjee M."/>
            <person name="Okumura C.Y."/>
            <person name="Schneider R."/>
            <person name="Smith A.J."/>
            <person name="Vanacova S."/>
            <person name="Villalvazo M."/>
            <person name="Haas B.J."/>
            <person name="Pertea M."/>
            <person name="Feldblyum T.V."/>
            <person name="Utterback T.R."/>
            <person name="Shu C.L."/>
            <person name="Osoegawa K."/>
            <person name="de Jong P.J."/>
            <person name="Hrdy I."/>
            <person name="Horvathova L."/>
            <person name="Zubacova Z."/>
            <person name="Dolezal P."/>
            <person name="Malik S.B."/>
            <person name="Logsdon J.M. Jr."/>
            <person name="Henze K."/>
            <person name="Gupta A."/>
            <person name="Wang C.C."/>
            <person name="Dunne R.L."/>
            <person name="Upcroft J.A."/>
            <person name="Upcroft P."/>
            <person name="White O."/>
            <person name="Salzberg S.L."/>
            <person name="Tang P."/>
            <person name="Chiu C.-H."/>
            <person name="Lee Y.-S."/>
            <person name="Embley T.M."/>
            <person name="Coombs G.H."/>
            <person name="Mottram J.C."/>
            <person name="Tachezy J."/>
            <person name="Fraser-Liggett C.M."/>
            <person name="Johnson P.J."/>
        </authorList>
    </citation>
    <scope>NUCLEOTIDE SEQUENCE [LARGE SCALE GENOMIC DNA]</scope>
    <source>
        <strain evidence="1">G3</strain>
    </source>
</reference>
<dbReference type="OrthoDB" id="10671970at2759"/>
<reference evidence="1" key="1">
    <citation type="submission" date="2006-10" db="EMBL/GenBank/DDBJ databases">
        <authorList>
            <person name="Amadeo P."/>
            <person name="Zhao Q."/>
            <person name="Wortman J."/>
            <person name="Fraser-Liggett C."/>
            <person name="Carlton J."/>
        </authorList>
    </citation>
    <scope>NUCLEOTIDE SEQUENCE</scope>
    <source>
        <strain evidence="1">G3</strain>
    </source>
</reference>
<dbReference type="InterPro" id="IPR053139">
    <property type="entry name" value="Surface_bspA-like"/>
</dbReference>
<dbReference type="KEGG" id="tva:4749157"/>
<dbReference type="PANTHER" id="PTHR45661">
    <property type="entry name" value="SURFACE ANTIGEN"/>
    <property type="match status" value="1"/>
</dbReference>
<accession>A2FUG5</accession>
<dbReference type="InterPro" id="IPR026906">
    <property type="entry name" value="LRR_5"/>
</dbReference>
<dbReference type="SUPFAM" id="SSF52058">
    <property type="entry name" value="L domain-like"/>
    <property type="match status" value="1"/>
</dbReference>
<protein>
    <submittedName>
        <fullName evidence="1">Surface antigen BspA-like</fullName>
    </submittedName>
</protein>
<dbReference type="VEuPathDB" id="TrichDB:TVAGG3_0720530"/>
<dbReference type="RefSeq" id="XP_001304390.1">
    <property type="nucleotide sequence ID" value="XM_001304389.1"/>
</dbReference>
<dbReference type="EMBL" id="DS114034">
    <property type="protein sequence ID" value="EAX91460.1"/>
    <property type="molecule type" value="Genomic_DNA"/>
</dbReference>
<keyword evidence="2" id="KW-1185">Reference proteome</keyword>
<evidence type="ECO:0000313" key="1">
    <source>
        <dbReference type="EMBL" id="EAX91460.1"/>
    </source>
</evidence>
<dbReference type="InterPro" id="IPR032675">
    <property type="entry name" value="LRR_dom_sf"/>
</dbReference>
<dbReference type="Pfam" id="PF13306">
    <property type="entry name" value="LRR_5"/>
    <property type="match status" value="4"/>
</dbReference>
<dbReference type="InParanoid" id="A2FUG5"/>
<dbReference type="PANTHER" id="PTHR45661:SF3">
    <property type="entry name" value="IG-LIKE DOMAIN-CONTAINING PROTEIN"/>
    <property type="match status" value="1"/>
</dbReference>
<dbReference type="Proteomes" id="UP000001542">
    <property type="component" value="Unassembled WGS sequence"/>
</dbReference>
<evidence type="ECO:0000313" key="2">
    <source>
        <dbReference type="Proteomes" id="UP000001542"/>
    </source>
</evidence>
<dbReference type="STRING" id="5722.A2FUG5"/>
<proteinExistence type="predicted"/>
<dbReference type="AlphaFoldDB" id="A2FUG5"/>
<dbReference type="VEuPathDB" id="TrichDB:TVAG_465120"/>